<evidence type="ECO:0000313" key="3">
    <source>
        <dbReference type="Proteomes" id="UP001187192"/>
    </source>
</evidence>
<sequence>MALGKKCRSFTMPKRGGLVGDEGLELGLVRYTSSFGRKRIVISNNDEDSSPKTPVKRHCGERDLVVLDLETSLLEDLPEEILIRILCGVDHEDLNQLSHVSKAIREATLIAKQSHFAYTTPKKVRAFRTAIDVEESSNADDEIEAPNAPKQSRPVRSCLFGKKLDSLSVNLFD</sequence>
<dbReference type="PROSITE" id="PS50181">
    <property type="entry name" value="FBOX"/>
    <property type="match status" value="1"/>
</dbReference>
<name>A0AA88AE74_FICCA</name>
<dbReference type="SUPFAM" id="SSF81383">
    <property type="entry name" value="F-box domain"/>
    <property type="match status" value="1"/>
</dbReference>
<protein>
    <recommendedName>
        <fullName evidence="1">F-box domain-containing protein</fullName>
    </recommendedName>
</protein>
<dbReference type="PANTHER" id="PTHR34049">
    <property type="entry name" value="F-BOX PROTEIN SKIP27"/>
    <property type="match status" value="1"/>
</dbReference>
<dbReference type="InterPro" id="IPR045286">
    <property type="entry name" value="FBS1-like"/>
</dbReference>
<dbReference type="Proteomes" id="UP001187192">
    <property type="component" value="Unassembled WGS sequence"/>
</dbReference>
<gene>
    <name evidence="2" type="ORF">TIFTF001_020075</name>
</gene>
<dbReference type="EMBL" id="BTGU01000035">
    <property type="protein sequence ID" value="GMN50914.1"/>
    <property type="molecule type" value="Genomic_DNA"/>
</dbReference>
<dbReference type="CDD" id="cd09917">
    <property type="entry name" value="F-box_SF"/>
    <property type="match status" value="1"/>
</dbReference>
<dbReference type="Gene3D" id="1.20.1280.50">
    <property type="match status" value="1"/>
</dbReference>
<dbReference type="InterPro" id="IPR001810">
    <property type="entry name" value="F-box_dom"/>
</dbReference>
<dbReference type="Pfam" id="PF12937">
    <property type="entry name" value="F-box-like"/>
    <property type="match status" value="1"/>
</dbReference>
<feature type="domain" description="F-box" evidence="1">
    <location>
        <begin position="71"/>
        <end position="119"/>
    </location>
</feature>
<evidence type="ECO:0000313" key="2">
    <source>
        <dbReference type="EMBL" id="GMN50914.1"/>
    </source>
</evidence>
<comment type="caution">
    <text evidence="2">The sequence shown here is derived from an EMBL/GenBank/DDBJ whole genome shotgun (WGS) entry which is preliminary data.</text>
</comment>
<dbReference type="PANTHER" id="PTHR34049:SF1">
    <property type="entry name" value="F-BOX PROTEIN SKIP27"/>
    <property type="match status" value="1"/>
</dbReference>
<reference evidence="2" key="1">
    <citation type="submission" date="2023-07" db="EMBL/GenBank/DDBJ databases">
        <title>draft genome sequence of fig (Ficus carica).</title>
        <authorList>
            <person name="Takahashi T."/>
            <person name="Nishimura K."/>
        </authorList>
    </citation>
    <scope>NUCLEOTIDE SEQUENCE</scope>
</reference>
<accession>A0AA88AE74</accession>
<keyword evidence="3" id="KW-1185">Reference proteome</keyword>
<proteinExistence type="predicted"/>
<organism evidence="2 3">
    <name type="scientific">Ficus carica</name>
    <name type="common">Common fig</name>
    <dbReference type="NCBI Taxonomy" id="3494"/>
    <lineage>
        <taxon>Eukaryota</taxon>
        <taxon>Viridiplantae</taxon>
        <taxon>Streptophyta</taxon>
        <taxon>Embryophyta</taxon>
        <taxon>Tracheophyta</taxon>
        <taxon>Spermatophyta</taxon>
        <taxon>Magnoliopsida</taxon>
        <taxon>eudicotyledons</taxon>
        <taxon>Gunneridae</taxon>
        <taxon>Pentapetalae</taxon>
        <taxon>rosids</taxon>
        <taxon>fabids</taxon>
        <taxon>Rosales</taxon>
        <taxon>Moraceae</taxon>
        <taxon>Ficeae</taxon>
        <taxon>Ficus</taxon>
    </lineage>
</organism>
<dbReference type="InterPro" id="IPR036047">
    <property type="entry name" value="F-box-like_dom_sf"/>
</dbReference>
<evidence type="ECO:0000259" key="1">
    <source>
        <dbReference type="PROSITE" id="PS50181"/>
    </source>
</evidence>
<dbReference type="AlphaFoldDB" id="A0AA88AE74"/>